<proteinExistence type="inferred from homology"/>
<dbReference type="InterPro" id="IPR036940">
    <property type="entry name" value="PI3/4_kinase_cat_sf"/>
</dbReference>
<protein>
    <recommendedName>
        <fullName evidence="2">1-phosphatidylinositol 4-kinase</fullName>
        <ecNumber evidence="2">2.7.1.67</ecNumber>
    </recommendedName>
</protein>
<dbReference type="InterPro" id="IPR015433">
    <property type="entry name" value="PI3/4_kinase"/>
</dbReference>
<evidence type="ECO:0000256" key="1">
    <source>
        <dbReference type="ARBA" id="ARBA00006209"/>
    </source>
</evidence>
<dbReference type="PANTHER" id="PTHR10048">
    <property type="entry name" value="PHOSPHATIDYLINOSITOL KINASE"/>
    <property type="match status" value="1"/>
</dbReference>
<evidence type="ECO:0000313" key="8">
    <source>
        <dbReference type="Proteomes" id="UP000094527"/>
    </source>
</evidence>
<dbReference type="InterPro" id="IPR001263">
    <property type="entry name" value="PI3K_accessory_dom"/>
</dbReference>
<dbReference type="Gene3D" id="3.30.1010.10">
    <property type="entry name" value="Phosphatidylinositol 3-kinase Catalytic Subunit, Chain A, domain 4"/>
    <property type="match status" value="1"/>
</dbReference>
<dbReference type="PROSITE" id="PS00915">
    <property type="entry name" value="PI3_4_KINASE_1"/>
    <property type="match status" value="1"/>
</dbReference>
<dbReference type="PROSITE" id="PS00916">
    <property type="entry name" value="PI3_4_KINASE_2"/>
    <property type="match status" value="1"/>
</dbReference>
<dbReference type="GO" id="GO:0005886">
    <property type="term" value="C:plasma membrane"/>
    <property type="evidence" value="ECO:0007669"/>
    <property type="project" value="TreeGrafter"/>
</dbReference>
<dbReference type="Gene3D" id="1.25.40.70">
    <property type="entry name" value="Phosphatidylinositol 3-kinase, accessory domain (PIK)"/>
    <property type="match status" value="1"/>
</dbReference>
<evidence type="ECO:0000256" key="3">
    <source>
        <dbReference type="ARBA" id="ARBA00022679"/>
    </source>
</evidence>
<dbReference type="Pfam" id="PF19274">
    <property type="entry name" value="PI4K_N"/>
    <property type="match status" value="1"/>
</dbReference>
<dbReference type="EMBL" id="LJIJ01000464">
    <property type="protein sequence ID" value="ODM97193.1"/>
    <property type="molecule type" value="Genomic_DNA"/>
</dbReference>
<keyword evidence="3" id="KW-0808">Transferase</keyword>
<dbReference type="EC" id="2.7.1.67" evidence="2"/>
<dbReference type="FunFam" id="1.25.40.70:FF:000011">
    <property type="entry name" value="Phosphatidylinositol 4-kinase alpha"/>
    <property type="match status" value="1"/>
</dbReference>
<dbReference type="Gene3D" id="1.10.1070.11">
    <property type="entry name" value="Phosphatidylinositol 3-/4-kinase, catalytic domain"/>
    <property type="match status" value="1"/>
</dbReference>
<evidence type="ECO:0000259" key="6">
    <source>
        <dbReference type="PROSITE" id="PS51545"/>
    </source>
</evidence>
<dbReference type="PROSITE" id="PS50290">
    <property type="entry name" value="PI3_4_KINASE_3"/>
    <property type="match status" value="1"/>
</dbReference>
<dbReference type="InterPro" id="IPR000403">
    <property type="entry name" value="PI3/4_kinase_cat_dom"/>
</dbReference>
<dbReference type="Pfam" id="PF00613">
    <property type="entry name" value="PI3Ka"/>
    <property type="match status" value="1"/>
</dbReference>
<organism evidence="7 8">
    <name type="scientific">Orchesella cincta</name>
    <name type="common">Springtail</name>
    <name type="synonym">Podura cincta</name>
    <dbReference type="NCBI Taxonomy" id="48709"/>
    <lineage>
        <taxon>Eukaryota</taxon>
        <taxon>Metazoa</taxon>
        <taxon>Ecdysozoa</taxon>
        <taxon>Arthropoda</taxon>
        <taxon>Hexapoda</taxon>
        <taxon>Collembola</taxon>
        <taxon>Entomobryomorpha</taxon>
        <taxon>Entomobryoidea</taxon>
        <taxon>Orchesellidae</taxon>
        <taxon>Orchesellinae</taxon>
        <taxon>Orchesella</taxon>
    </lineage>
</organism>
<evidence type="ECO:0000256" key="2">
    <source>
        <dbReference type="ARBA" id="ARBA00012169"/>
    </source>
</evidence>
<keyword evidence="8" id="KW-1185">Reference proteome</keyword>
<dbReference type="CDD" id="cd05167">
    <property type="entry name" value="PI4Kc_III_alpha"/>
    <property type="match status" value="1"/>
</dbReference>
<dbReference type="InterPro" id="IPR018936">
    <property type="entry name" value="PI3/4_kinase_CS"/>
</dbReference>
<dbReference type="InterPro" id="IPR045495">
    <property type="entry name" value="PI4K_N"/>
</dbReference>
<dbReference type="OrthoDB" id="10264149at2759"/>
<dbReference type="SMART" id="SM00146">
    <property type="entry name" value="PI3Kc"/>
    <property type="match status" value="1"/>
</dbReference>
<dbReference type="Proteomes" id="UP000094527">
    <property type="component" value="Unassembled WGS sequence"/>
</dbReference>
<name>A0A1D2MVU0_ORCCI</name>
<keyword evidence="4 7" id="KW-0418">Kinase</keyword>
<dbReference type="InterPro" id="IPR042236">
    <property type="entry name" value="PI3K_accessory_sf"/>
</dbReference>
<dbReference type="Pfam" id="PF00454">
    <property type="entry name" value="PI3_PI4_kinase"/>
    <property type="match status" value="1"/>
</dbReference>
<comment type="similarity">
    <text evidence="1">Belongs to the PI3/PI4-kinase family. Type III PI4K subfamily.</text>
</comment>
<dbReference type="GO" id="GO:0004430">
    <property type="term" value="F:1-phosphatidylinositol 4-kinase activity"/>
    <property type="evidence" value="ECO:0007669"/>
    <property type="project" value="UniProtKB-EC"/>
</dbReference>
<dbReference type="PANTHER" id="PTHR10048:SF15">
    <property type="entry name" value="PHOSPHATIDYLINOSITOL 4-KINASE ALPHA"/>
    <property type="match status" value="1"/>
</dbReference>
<evidence type="ECO:0000256" key="4">
    <source>
        <dbReference type="ARBA" id="ARBA00022777"/>
    </source>
</evidence>
<dbReference type="GO" id="GO:0005737">
    <property type="term" value="C:cytoplasm"/>
    <property type="evidence" value="ECO:0007669"/>
    <property type="project" value="TreeGrafter"/>
</dbReference>
<sequence>MLTNHRSFFAKTVEHLARCLAAMKPTPFEKVYCVFYRFFNLFVPVQRLLDLCPSPSANGIYRITERCQDAIVALGIYFIESGLQHKHKILPYLTQLYKCLPRCQWSSAVGSLEKISLVEKVSFLLTTLLSDVSILSGDNDRKEITSLQLELLHRVAESITETVSASHDSELPDPRKKELVVDVLLPLLLGVARGFGRYGEMEDCIIPLFTLIFPKPKAPMLVKKDEKGVKAIPNFRSVIPRSLSTSFGVPIVNEQQADHGNWFTVASMPKSDVDYATVFFRKQGSSYASYKNKPLLVKFTVAQLQSVLQTAKSILDQEMLNDLDSWVADAKNSDRTSHYKSVSEILNLVLVSLLKECLHRHQDLPAPFTKEVQEFVKGLFLSGQTELMRYSRKNVDEAGEGINGVKRCGKFRMNVQTNANCVELLVWAIGDESGADSLCCRLAEKINDTHANKLALAHMPLLVVCLQGLGDLACKFPTIASSSIQYLKEFLIGPSPILARLYDKESAKASSRSKSNDVQKLEDVWKKDDTQMAAFQRLRDVAIENLCLALKAGLSLEAHSVQAFLASVSNRVFMAEKEWKDSLSPEKKMDVDLPSSADTENSLLVLTNSIVMLGHVAVALKETAKTTESVLHFLQQRVGKMPPVLDILIVDQLACIVIAKCETYVYEEVMKMFVMFTVEASSSTYSEKPDCKYRHISGSVMNALANIALNLEGEPLMNDLLVRLLELFVQLGLEGKRAADRSPATVKASSSAGNLGILIPVIALLLRRIPPITEVKPRLHKLFRDFWLYCIIMGFVSSEEHNGLWPAEWYEGVKEIASKSPLLICRTSIRSELRELQYTSALRAEAVSPIELQELRNKILNLLDKSSTDVASIVRSLQFPQCAYVLSVYWLEILRIQTVPEPSFKEIFGYLCEPSIQKEKNGLWQCFSCVAEKVFEKFLIVLTERDKDIQRERELEQHAQFLLVKFNHINRQIRRVADKFLSGLVDRFPHLLWSRTVLHTMLDILEVLSKSLTTNPNLDTATSAIANTPYAIQFMDSMDAREAMVRDYSERCTGFLQEAMKWAPETTRSHLEEYVNLNCGDALQNHSGLAMATEGLLKFAGLNLVAENLPDTSLEKRPECVKTSIPRCISSLTMRNHYLGQVQGMLQIEKLSAVVAGLIQRLSRDSTDRSITDEMFQESIWIATSLCICHEGAHKTALRKHQQQESTLDCSSTQFKFNVSGLNRILLHAICWAPIHRFTAGVLRSCCECWQWLLSARKDLILAFMQEMLASWQSTVERRMGIFTPDTKCTSPLSAYEGCDLKLKIPDVAPHDIWITFICEMVENSKGCNDDLVEMFLYLVHRTFPLSVGTESAMTRHILVLRPRFRLLSCALSILQDDSSRHSHLKKSIIRERIYASCFDYFCQGYSVPSADAMELRKDLQVVLKFWQILHNDKKYIRPFIPQQTVRAPFQSRYPETLPVSEVRFTDGWMNTVYMKKDSRIRINKQRNEVFEKNSVKEMIRKRNLILELLAQEIDVLMTWHNPLNTTDLMISAESTINTWRAMKSSDKMWRDSVRLAWDISPVLAVYLPRRLKSADKSVVMDEVGHLVRNVPDCVMHIPEALMYLVTSDAIVGDYPELSAVLTWAPCSPIRALSFFSRQYPTHPITAQYAVRTLLSYPADAVLFYIPQLVQSLRHDHMGYVGEFIKNIAKKSQLVAHQLIWNMQTNIFLDEEGHQRDPEISDVLEGLIKSIVSSLSGNAKNFYEKEFSFFEKVTGISGEIRKYPKGPERKNACLQELSKIEVQQGCYLPSNPEALVLDIDPKSGTPMQSAAKAPFLARFKVKRCGITMVESVGLGEHDVNDKDGAGDRLPSMEEEIWQAAIFKVGDDVRQDMLALQVISLFKNIFEQVGLDMFLFPYRVVATAPGNGVIECVPNAKSRDQLGRQTDVTLYDYFKKQYGEEDTRAFQDARRNFIKSMAAYSVIGFLLQIKDRHNGNIMLDTDGHIIHIDFGFMFESSPGGNLGFEPDIKLTEEMVNVMGGKMEAPPFRWFMHLCVNAYLAVRPYCESIVSLVSLMLDTGLPCFRGQTIRLLRQRFSPEVSEREAAHYMLNVVNNSFLSTRTKAYDMIQFYQNQIPY</sequence>
<feature type="domain" description="PIK helical" evidence="6">
    <location>
        <begin position="1540"/>
        <end position="1730"/>
    </location>
</feature>
<dbReference type="InterPro" id="IPR016024">
    <property type="entry name" value="ARM-type_fold"/>
</dbReference>
<evidence type="ECO:0000313" key="7">
    <source>
        <dbReference type="EMBL" id="ODM97193.1"/>
    </source>
</evidence>
<dbReference type="SMART" id="SM00145">
    <property type="entry name" value="PI3Ka"/>
    <property type="match status" value="1"/>
</dbReference>
<gene>
    <name evidence="7" type="ORF">Ocin01_09483</name>
</gene>
<dbReference type="FunFam" id="1.10.1070.11:FF:000005">
    <property type="entry name" value="Phosphatidylinositol 4-kinase, catalytic, alpha"/>
    <property type="match status" value="1"/>
</dbReference>
<feature type="domain" description="PI3K/PI4K catalytic" evidence="5">
    <location>
        <begin position="1833"/>
        <end position="2099"/>
    </location>
</feature>
<dbReference type="FunFam" id="3.30.1010.10:FF:000009">
    <property type="entry name" value="Phosphatidylinositol 4-kinase, catalytic, alpha"/>
    <property type="match status" value="1"/>
</dbReference>
<accession>A0A1D2MVU0</accession>
<comment type="caution">
    <text evidence="7">The sequence shown here is derived from an EMBL/GenBank/DDBJ whole genome shotgun (WGS) entry which is preliminary data.</text>
</comment>
<dbReference type="OMA" id="MSQRDEN"/>
<evidence type="ECO:0000259" key="5">
    <source>
        <dbReference type="PROSITE" id="PS50290"/>
    </source>
</evidence>
<dbReference type="GO" id="GO:0048015">
    <property type="term" value="P:phosphatidylinositol-mediated signaling"/>
    <property type="evidence" value="ECO:0007669"/>
    <property type="project" value="TreeGrafter"/>
</dbReference>
<dbReference type="STRING" id="48709.A0A1D2MVU0"/>
<dbReference type="SUPFAM" id="SSF48371">
    <property type="entry name" value="ARM repeat"/>
    <property type="match status" value="1"/>
</dbReference>
<dbReference type="SUPFAM" id="SSF56112">
    <property type="entry name" value="Protein kinase-like (PK-like)"/>
    <property type="match status" value="1"/>
</dbReference>
<dbReference type="InterPro" id="IPR011009">
    <property type="entry name" value="Kinase-like_dom_sf"/>
</dbReference>
<dbReference type="GO" id="GO:0046854">
    <property type="term" value="P:phosphatidylinositol phosphate biosynthetic process"/>
    <property type="evidence" value="ECO:0007669"/>
    <property type="project" value="InterPro"/>
</dbReference>
<reference evidence="7 8" key="1">
    <citation type="journal article" date="2016" name="Genome Biol. Evol.">
        <title>Gene Family Evolution Reflects Adaptation to Soil Environmental Stressors in the Genome of the Collembolan Orchesella cincta.</title>
        <authorList>
            <person name="Faddeeva-Vakhrusheva A."/>
            <person name="Derks M.F."/>
            <person name="Anvar S.Y."/>
            <person name="Agamennone V."/>
            <person name="Suring W."/>
            <person name="Smit S."/>
            <person name="van Straalen N.M."/>
            <person name="Roelofs D."/>
        </authorList>
    </citation>
    <scope>NUCLEOTIDE SEQUENCE [LARGE SCALE GENOMIC DNA]</scope>
    <source>
        <tissue evidence="7">Mixed pool</tissue>
    </source>
</reference>
<dbReference type="PROSITE" id="PS51545">
    <property type="entry name" value="PIK_HELICAL"/>
    <property type="match status" value="1"/>
</dbReference>